<gene>
    <name evidence="1" type="ORF">SHM_03030</name>
</gene>
<accession>A0ABM8BS33</accession>
<evidence type="ECO:0000313" key="2">
    <source>
        <dbReference type="Proteomes" id="UP001163387"/>
    </source>
</evidence>
<keyword evidence="2" id="KW-1185">Reference proteome</keyword>
<dbReference type="Proteomes" id="UP001163387">
    <property type="component" value="Chromosome"/>
</dbReference>
<dbReference type="RefSeq" id="WP_281748945.1">
    <property type="nucleotide sequence ID" value="NZ_AP026933.1"/>
</dbReference>
<reference evidence="1 2" key="1">
    <citation type="journal article" date="2022" name="Front. Microbiol.">
        <title>Male-killing mechanisms vary between Spiroplasma species.</title>
        <authorList>
            <person name="Arai H."/>
            <person name="Inoue M."/>
            <person name="Kageyama D."/>
        </authorList>
    </citation>
    <scope>NUCLEOTIDE SEQUENCE [LARGE SCALE GENOMIC DNA]</scope>
    <source>
        <strain evidence="2">sHm</strain>
    </source>
</reference>
<name>A0ABM8BS33_9MOLU</name>
<evidence type="ECO:0008006" key="3">
    <source>
        <dbReference type="Google" id="ProtNLM"/>
    </source>
</evidence>
<organism evidence="1 2">
    <name type="scientific">Spiroplasma ixodetis</name>
    <dbReference type="NCBI Taxonomy" id="2141"/>
    <lineage>
        <taxon>Bacteria</taxon>
        <taxon>Bacillati</taxon>
        <taxon>Mycoplasmatota</taxon>
        <taxon>Mollicutes</taxon>
        <taxon>Entomoplasmatales</taxon>
        <taxon>Spiroplasmataceae</taxon>
        <taxon>Spiroplasma</taxon>
    </lineage>
</organism>
<dbReference type="EMBL" id="AP026933">
    <property type="protein sequence ID" value="BDT02657.1"/>
    <property type="molecule type" value="Genomic_DNA"/>
</dbReference>
<evidence type="ECO:0000313" key="1">
    <source>
        <dbReference type="EMBL" id="BDT02657.1"/>
    </source>
</evidence>
<protein>
    <recommendedName>
        <fullName evidence="3">Transposase</fullName>
    </recommendedName>
</protein>
<proteinExistence type="predicted"/>
<sequence>MSYKHIGIDERIYIENQLKFKVKINEIWTCQEKWTIKVTFY</sequence>